<comment type="caution">
    <text evidence="1">The sequence shown here is derived from an EMBL/GenBank/DDBJ whole genome shotgun (WGS) entry which is preliminary data.</text>
</comment>
<reference evidence="1 2" key="2">
    <citation type="journal article" date="2021" name="Genomics">
        <title>High-quality reference genome for Clonorchis sinensis.</title>
        <authorList>
            <person name="Young N.D."/>
            <person name="Stroehlein A.J."/>
            <person name="Kinkar L."/>
            <person name="Wang T."/>
            <person name="Sohn W.M."/>
            <person name="Chang B.C.H."/>
            <person name="Kaur P."/>
            <person name="Weisz D."/>
            <person name="Dudchenko O."/>
            <person name="Aiden E.L."/>
            <person name="Korhonen P.K."/>
            <person name="Gasser R.B."/>
        </authorList>
    </citation>
    <scope>NUCLEOTIDE SEQUENCE [LARGE SCALE GENOMIC DNA]</scope>
    <source>
        <strain evidence="1">Cs-k2</strain>
    </source>
</reference>
<proteinExistence type="predicted"/>
<reference evidence="1 2" key="1">
    <citation type="journal article" date="2018" name="Biotechnol. Adv.">
        <title>Improved genomic resources and new bioinformatic workflow for the carcinogenic parasite Clonorchis sinensis: Biotechnological implications.</title>
        <authorList>
            <person name="Wang D."/>
            <person name="Korhonen P.K."/>
            <person name="Gasser R.B."/>
            <person name="Young N.D."/>
        </authorList>
    </citation>
    <scope>NUCLEOTIDE SEQUENCE [LARGE SCALE GENOMIC DNA]</scope>
    <source>
        <strain evidence="1">Cs-k2</strain>
    </source>
</reference>
<dbReference type="AlphaFoldDB" id="A0A3R7JPH2"/>
<organism evidence="1 2">
    <name type="scientific">Clonorchis sinensis</name>
    <name type="common">Chinese liver fluke</name>
    <dbReference type="NCBI Taxonomy" id="79923"/>
    <lineage>
        <taxon>Eukaryota</taxon>
        <taxon>Metazoa</taxon>
        <taxon>Spiralia</taxon>
        <taxon>Lophotrochozoa</taxon>
        <taxon>Platyhelminthes</taxon>
        <taxon>Trematoda</taxon>
        <taxon>Digenea</taxon>
        <taxon>Opisthorchiida</taxon>
        <taxon>Opisthorchiata</taxon>
        <taxon>Opisthorchiidae</taxon>
        <taxon>Clonorchis</taxon>
    </lineage>
</organism>
<protein>
    <submittedName>
        <fullName evidence="1">Uncharacterized protein</fullName>
    </submittedName>
</protein>
<dbReference type="EMBL" id="NIRI02000056">
    <property type="protein sequence ID" value="KAG5445042.1"/>
    <property type="molecule type" value="Genomic_DNA"/>
</dbReference>
<name>A0A3R7JPH2_CLOSI</name>
<sequence>MVRHTQHMSQSTQILVLDTIFNGSTCCTTENSPSNCLVTDTPTPTHTSYGSETTIVEHLKTSQFPCSNGSSLTTIQQNIPHCSLIHIKRDPSLADSCIDLICHTRNRTNTTSKICETLHNFQYFPWIVSGVFSDCTSTSMTLHLVDAKCIPKDGMTLVNTAHINAKRVQCERKSSLLFCLLQSADIEGGQIDWVSRQED</sequence>
<evidence type="ECO:0000313" key="1">
    <source>
        <dbReference type="EMBL" id="KAG5445042.1"/>
    </source>
</evidence>
<keyword evidence="2" id="KW-1185">Reference proteome</keyword>
<dbReference type="InParanoid" id="A0A3R7JPH2"/>
<accession>A0A3R7JPH2</accession>
<evidence type="ECO:0000313" key="2">
    <source>
        <dbReference type="Proteomes" id="UP000286415"/>
    </source>
</evidence>
<dbReference type="Proteomes" id="UP000286415">
    <property type="component" value="Unassembled WGS sequence"/>
</dbReference>
<gene>
    <name evidence="1" type="ORF">CSKR_105058</name>
</gene>